<keyword evidence="3" id="KW-0804">Transcription</keyword>
<name>A0A6N8KWR0_9SPHI</name>
<dbReference type="PANTHER" id="PTHR47893">
    <property type="entry name" value="REGULATORY PROTEIN PCHR"/>
    <property type="match status" value="1"/>
</dbReference>
<gene>
    <name evidence="5" type="ORF">GQF63_07615</name>
</gene>
<dbReference type="InterPro" id="IPR020449">
    <property type="entry name" value="Tscrpt_reg_AraC-type_HTH"/>
</dbReference>
<evidence type="ECO:0000256" key="3">
    <source>
        <dbReference type="ARBA" id="ARBA00023163"/>
    </source>
</evidence>
<dbReference type="InterPro" id="IPR018060">
    <property type="entry name" value="HTH_AraC"/>
</dbReference>
<evidence type="ECO:0000259" key="4">
    <source>
        <dbReference type="PROSITE" id="PS01124"/>
    </source>
</evidence>
<sequence length="314" mass="35816">MTQSEKKVKHSEIINLPEKELTSSLLTLGTEMYFTVLQGRQRFCFQSPVEGYLNILVAEDAANVSLQIQQKSYVLHAGENLLKLLAKADSIDIKSISPDNKVLLLLTPSQKLESFHTIYSDQPERFEHGLLTKSDQRISLAANQLIELYAADSFINHLRIQSLLLEIIIHQIEGLYAENEHKELIENKGLYDKIQLARQLIDEDLSQNHSISSLAKAVGTNEQYLKQHFKKFFGKTVQNYITEKKMEHAKALILAGKYRVSDVARMTGYKHSTHFTTAFKKYFGIIPNSLRYTFLVAHEGLRVLPEILEGIKTL</sequence>
<dbReference type="PRINTS" id="PR00032">
    <property type="entry name" value="HTHARAC"/>
</dbReference>
<dbReference type="SUPFAM" id="SSF46689">
    <property type="entry name" value="Homeodomain-like"/>
    <property type="match status" value="2"/>
</dbReference>
<protein>
    <submittedName>
        <fullName evidence="5">Helix-turn-helix domain-containing protein</fullName>
    </submittedName>
</protein>
<dbReference type="GO" id="GO:0043565">
    <property type="term" value="F:sequence-specific DNA binding"/>
    <property type="evidence" value="ECO:0007669"/>
    <property type="project" value="InterPro"/>
</dbReference>
<comment type="caution">
    <text evidence="5">The sequence shown here is derived from an EMBL/GenBank/DDBJ whole genome shotgun (WGS) entry which is preliminary data.</text>
</comment>
<dbReference type="GO" id="GO:0003700">
    <property type="term" value="F:DNA-binding transcription factor activity"/>
    <property type="evidence" value="ECO:0007669"/>
    <property type="project" value="InterPro"/>
</dbReference>
<dbReference type="EMBL" id="WSQA01000004">
    <property type="protein sequence ID" value="MVZ61880.1"/>
    <property type="molecule type" value="Genomic_DNA"/>
</dbReference>
<dbReference type="RefSeq" id="WP_160368609.1">
    <property type="nucleotide sequence ID" value="NZ_WSQA01000004.1"/>
</dbReference>
<evidence type="ECO:0000256" key="2">
    <source>
        <dbReference type="ARBA" id="ARBA00023125"/>
    </source>
</evidence>
<evidence type="ECO:0000313" key="6">
    <source>
        <dbReference type="Proteomes" id="UP000435036"/>
    </source>
</evidence>
<feature type="domain" description="HTH araC/xylS-type" evidence="4">
    <location>
        <begin position="195"/>
        <end position="293"/>
    </location>
</feature>
<dbReference type="OrthoDB" id="799767at2"/>
<dbReference type="SMART" id="SM00342">
    <property type="entry name" value="HTH_ARAC"/>
    <property type="match status" value="1"/>
</dbReference>
<keyword evidence="6" id="KW-1185">Reference proteome</keyword>
<dbReference type="Proteomes" id="UP000435036">
    <property type="component" value="Unassembled WGS sequence"/>
</dbReference>
<dbReference type="InterPro" id="IPR009057">
    <property type="entry name" value="Homeodomain-like_sf"/>
</dbReference>
<dbReference type="Gene3D" id="1.10.10.60">
    <property type="entry name" value="Homeodomain-like"/>
    <property type="match status" value="2"/>
</dbReference>
<reference evidence="5 6" key="1">
    <citation type="submission" date="2019-12" db="EMBL/GenBank/DDBJ databases">
        <authorList>
            <person name="Dong K."/>
        </authorList>
    </citation>
    <scope>NUCLEOTIDE SEQUENCE [LARGE SCALE GENOMIC DNA]</scope>
    <source>
        <strain evidence="5 6">JCM 31225</strain>
    </source>
</reference>
<organism evidence="5 6">
    <name type="scientific">Sphingobacterium humi</name>
    <dbReference type="NCBI Taxonomy" id="1796905"/>
    <lineage>
        <taxon>Bacteria</taxon>
        <taxon>Pseudomonadati</taxon>
        <taxon>Bacteroidota</taxon>
        <taxon>Sphingobacteriia</taxon>
        <taxon>Sphingobacteriales</taxon>
        <taxon>Sphingobacteriaceae</taxon>
        <taxon>Sphingobacterium</taxon>
    </lineage>
</organism>
<keyword evidence="1" id="KW-0805">Transcription regulation</keyword>
<dbReference type="PANTHER" id="PTHR47893:SF1">
    <property type="entry name" value="REGULATORY PROTEIN PCHR"/>
    <property type="match status" value="1"/>
</dbReference>
<dbReference type="InterPro" id="IPR053142">
    <property type="entry name" value="PchR_regulatory_protein"/>
</dbReference>
<evidence type="ECO:0000256" key="1">
    <source>
        <dbReference type="ARBA" id="ARBA00023015"/>
    </source>
</evidence>
<dbReference type="AlphaFoldDB" id="A0A6N8KWR0"/>
<dbReference type="Pfam" id="PF12833">
    <property type="entry name" value="HTH_18"/>
    <property type="match status" value="1"/>
</dbReference>
<accession>A0A6N8KWR0</accession>
<dbReference type="PROSITE" id="PS01124">
    <property type="entry name" value="HTH_ARAC_FAMILY_2"/>
    <property type="match status" value="1"/>
</dbReference>
<proteinExistence type="predicted"/>
<keyword evidence="2" id="KW-0238">DNA-binding</keyword>
<evidence type="ECO:0000313" key="5">
    <source>
        <dbReference type="EMBL" id="MVZ61880.1"/>
    </source>
</evidence>